<dbReference type="EMBL" id="QSFW01000082">
    <property type="protein sequence ID" value="RHA81100.1"/>
    <property type="molecule type" value="Genomic_DNA"/>
</dbReference>
<gene>
    <name evidence="1" type="ORF">DW916_17230</name>
</gene>
<reference evidence="1 2" key="1">
    <citation type="submission" date="2018-08" db="EMBL/GenBank/DDBJ databases">
        <title>A genome reference for cultivated species of the human gut microbiota.</title>
        <authorList>
            <person name="Zou Y."/>
            <person name="Xue W."/>
            <person name="Luo G."/>
        </authorList>
    </citation>
    <scope>NUCLEOTIDE SEQUENCE [LARGE SCALE GENOMIC DNA]</scope>
    <source>
        <strain evidence="1 2">AM42-23AC</strain>
    </source>
</reference>
<protein>
    <submittedName>
        <fullName evidence="1">Uncharacterized protein</fullName>
    </submittedName>
</protein>
<proteinExistence type="predicted"/>
<dbReference type="AlphaFoldDB" id="A0AA92UVV8"/>
<sequence length="168" mass="19600">MENNNVTKQEVLKFSAEMEEEASIKLAIAKVCDVNVTDIRIVMGGRDTISEKIKKKIITPEILYAMDKAIISILIKMDLEDACNGTTWEYEGNIQGKTRFWYYCDEVSKWILHKGSVHWDDLSNSLSNWKNILSYNSVAMKKAELNQKFKLIKPKRNERKQTHKRDRK</sequence>
<evidence type="ECO:0000313" key="1">
    <source>
        <dbReference type="EMBL" id="RHA81100.1"/>
    </source>
</evidence>
<accession>A0AA92UVV8</accession>
<evidence type="ECO:0000313" key="2">
    <source>
        <dbReference type="Proteomes" id="UP000284990"/>
    </source>
</evidence>
<organism evidence="1 2">
    <name type="scientific">Segatella copri</name>
    <dbReference type="NCBI Taxonomy" id="165179"/>
    <lineage>
        <taxon>Bacteria</taxon>
        <taxon>Pseudomonadati</taxon>
        <taxon>Bacteroidota</taxon>
        <taxon>Bacteroidia</taxon>
        <taxon>Bacteroidales</taxon>
        <taxon>Prevotellaceae</taxon>
        <taxon>Segatella</taxon>
    </lineage>
</organism>
<dbReference type="Proteomes" id="UP000284990">
    <property type="component" value="Unassembled WGS sequence"/>
</dbReference>
<name>A0AA92UVV8_9BACT</name>
<comment type="caution">
    <text evidence="1">The sequence shown here is derived from an EMBL/GenBank/DDBJ whole genome shotgun (WGS) entry which is preliminary data.</text>
</comment>
<dbReference type="RefSeq" id="WP_118192616.1">
    <property type="nucleotide sequence ID" value="NZ_QSFW01000082.1"/>
</dbReference>